<dbReference type="Proteomes" id="UP000239735">
    <property type="component" value="Unassembled WGS sequence"/>
</dbReference>
<dbReference type="AlphaFoldDB" id="A0A2N9M0C3"/>
<feature type="region of interest" description="Disordered" evidence="1">
    <location>
        <begin position="41"/>
        <end position="60"/>
    </location>
</feature>
<reference evidence="3" key="1">
    <citation type="submission" date="2018-02" db="EMBL/GenBank/DDBJ databases">
        <authorList>
            <person name="Hausmann B."/>
        </authorList>
    </citation>
    <scope>NUCLEOTIDE SEQUENCE [LARGE SCALE GENOMIC DNA]</scope>
    <source>
        <strain evidence="3">Peat soil MAG SbA5</strain>
    </source>
</reference>
<gene>
    <name evidence="2" type="ORF">SBA5_70045</name>
</gene>
<name>A0A2N9M0C3_9BACT</name>
<proteinExistence type="predicted"/>
<organism evidence="2 3">
    <name type="scientific">Candidatus Sulfuritelmatomonas gaucii</name>
    <dbReference type="NCBI Taxonomy" id="2043161"/>
    <lineage>
        <taxon>Bacteria</taxon>
        <taxon>Pseudomonadati</taxon>
        <taxon>Acidobacteriota</taxon>
        <taxon>Terriglobia</taxon>
        <taxon>Terriglobales</taxon>
        <taxon>Acidobacteriaceae</taxon>
        <taxon>Candidatus Sulfuritelmatomonas</taxon>
    </lineage>
</organism>
<evidence type="ECO:0000256" key="1">
    <source>
        <dbReference type="SAM" id="MobiDB-lite"/>
    </source>
</evidence>
<sequence>MIPDASFGAHAHLSDPRAYATIPIYEKSVRDVAAGGVRPIASGAKASRTHRSGWCRPRRH</sequence>
<feature type="compositionally biased region" description="Basic residues" evidence="1">
    <location>
        <begin position="47"/>
        <end position="60"/>
    </location>
</feature>
<accession>A0A2N9M0C3</accession>
<dbReference type="EMBL" id="OKRB01000130">
    <property type="protein sequence ID" value="SPE28919.1"/>
    <property type="molecule type" value="Genomic_DNA"/>
</dbReference>
<protein>
    <submittedName>
        <fullName evidence="2">Uncharacterized protein</fullName>
    </submittedName>
</protein>
<evidence type="ECO:0000313" key="2">
    <source>
        <dbReference type="EMBL" id="SPE28919.1"/>
    </source>
</evidence>
<evidence type="ECO:0000313" key="3">
    <source>
        <dbReference type="Proteomes" id="UP000239735"/>
    </source>
</evidence>